<evidence type="ECO:0008006" key="3">
    <source>
        <dbReference type="Google" id="ProtNLM"/>
    </source>
</evidence>
<name>A0A438CVM5_VITVI</name>
<sequence length="360" mass="41492">MLEVKQEELWCFGISGCWSFLRWRSILIEEREDFWAELGVIMGLWMDPWCIGEVIDELGIEDLTLSDGEWRPSIEELAFNSLSPADSAALEDRLDVVKDEVLGFFFGDFYESGCFERSLNATFVVLVLRKGRVEELKDFRPISLVGGLCKLLAKVLANRFKKVVGSLVWDFQHAFVGEKAYDHVNWNYVIAVMDKMGFSSKWLDDILIFCDASKENLEYLSWVFMWFEACLSLKINLEKSELIPIGEVPNLEEFAEVLGCKVGSLPSTYLGLPLGAPYKSSRAWEGVEERFPKKACFVEETIFVKRWKVIVGKYGIQEAEWCTKEVRGRYGVGVWKTIRNGWEVFKDKTRLQLPSRMLGW</sequence>
<dbReference type="EMBL" id="QGNW01001960">
    <property type="protein sequence ID" value="RVW27259.1"/>
    <property type="molecule type" value="Genomic_DNA"/>
</dbReference>
<dbReference type="Proteomes" id="UP000288805">
    <property type="component" value="Unassembled WGS sequence"/>
</dbReference>
<protein>
    <recommendedName>
        <fullName evidence="3">Reverse transcriptase domain-containing protein</fullName>
    </recommendedName>
</protein>
<dbReference type="InterPro" id="IPR052343">
    <property type="entry name" value="Retrotransposon-Effector_Assoc"/>
</dbReference>
<dbReference type="PANTHER" id="PTHR46890:SF46">
    <property type="entry name" value="REVERSE TRANSCRIPTASE DOMAIN-CONTAINING PROTEIN"/>
    <property type="match status" value="1"/>
</dbReference>
<reference evidence="1 2" key="1">
    <citation type="journal article" date="2018" name="PLoS Genet.">
        <title>Population sequencing reveals clonal diversity and ancestral inbreeding in the grapevine cultivar Chardonnay.</title>
        <authorList>
            <person name="Roach M.J."/>
            <person name="Johnson D.L."/>
            <person name="Bohlmann J."/>
            <person name="van Vuuren H.J."/>
            <person name="Jones S.J."/>
            <person name="Pretorius I.S."/>
            <person name="Schmidt S.A."/>
            <person name="Borneman A.R."/>
        </authorList>
    </citation>
    <scope>NUCLEOTIDE SEQUENCE [LARGE SCALE GENOMIC DNA]</scope>
    <source>
        <strain evidence="2">cv. Chardonnay</strain>
        <tissue evidence="1">Leaf</tissue>
    </source>
</reference>
<evidence type="ECO:0000313" key="1">
    <source>
        <dbReference type="EMBL" id="RVW27259.1"/>
    </source>
</evidence>
<dbReference type="PANTHER" id="PTHR46890">
    <property type="entry name" value="NON-LTR RETROLELEMENT REVERSE TRANSCRIPTASE-LIKE PROTEIN-RELATED"/>
    <property type="match status" value="1"/>
</dbReference>
<evidence type="ECO:0000313" key="2">
    <source>
        <dbReference type="Proteomes" id="UP000288805"/>
    </source>
</evidence>
<comment type="caution">
    <text evidence="1">The sequence shown here is derived from an EMBL/GenBank/DDBJ whole genome shotgun (WGS) entry which is preliminary data.</text>
</comment>
<gene>
    <name evidence="1" type="ORF">CK203_103088</name>
</gene>
<proteinExistence type="predicted"/>
<accession>A0A438CVM5</accession>
<dbReference type="AlphaFoldDB" id="A0A438CVM5"/>
<organism evidence="1 2">
    <name type="scientific">Vitis vinifera</name>
    <name type="common">Grape</name>
    <dbReference type="NCBI Taxonomy" id="29760"/>
    <lineage>
        <taxon>Eukaryota</taxon>
        <taxon>Viridiplantae</taxon>
        <taxon>Streptophyta</taxon>
        <taxon>Embryophyta</taxon>
        <taxon>Tracheophyta</taxon>
        <taxon>Spermatophyta</taxon>
        <taxon>Magnoliopsida</taxon>
        <taxon>eudicotyledons</taxon>
        <taxon>Gunneridae</taxon>
        <taxon>Pentapetalae</taxon>
        <taxon>rosids</taxon>
        <taxon>Vitales</taxon>
        <taxon>Vitaceae</taxon>
        <taxon>Viteae</taxon>
        <taxon>Vitis</taxon>
    </lineage>
</organism>